<dbReference type="AlphaFoldDB" id="K5VP60"/>
<evidence type="ECO:0000313" key="2">
    <source>
        <dbReference type="Proteomes" id="UP000008370"/>
    </source>
</evidence>
<proteinExistence type="predicted"/>
<dbReference type="RefSeq" id="XP_007402943.1">
    <property type="nucleotide sequence ID" value="XM_007402881.1"/>
</dbReference>
<dbReference type="Proteomes" id="UP000008370">
    <property type="component" value="Unassembled WGS sequence"/>
</dbReference>
<dbReference type="Pfam" id="PF18759">
    <property type="entry name" value="Plavaka"/>
    <property type="match status" value="1"/>
</dbReference>
<keyword evidence="2" id="KW-1185">Reference proteome</keyword>
<dbReference type="OrthoDB" id="2803297at2759"/>
<dbReference type="EMBL" id="JH930989">
    <property type="protein sequence ID" value="EKM48505.1"/>
    <property type="molecule type" value="Genomic_DNA"/>
</dbReference>
<organism evidence="1 2">
    <name type="scientific">Phanerochaete carnosa (strain HHB-10118-sp)</name>
    <name type="common">White-rot fungus</name>
    <name type="synonym">Peniophora carnosa</name>
    <dbReference type="NCBI Taxonomy" id="650164"/>
    <lineage>
        <taxon>Eukaryota</taxon>
        <taxon>Fungi</taxon>
        <taxon>Dikarya</taxon>
        <taxon>Basidiomycota</taxon>
        <taxon>Agaricomycotina</taxon>
        <taxon>Agaricomycetes</taxon>
        <taxon>Polyporales</taxon>
        <taxon>Phanerochaetaceae</taxon>
        <taxon>Phanerochaete</taxon>
    </lineage>
</organism>
<dbReference type="GeneID" id="18907541"/>
<reference evidence="1 2" key="1">
    <citation type="journal article" date="2012" name="BMC Genomics">
        <title>Comparative genomics of the white-rot fungi, Phanerochaete carnosa and P. chrysosporium, to elucidate the genetic basis of the distinct wood types they colonize.</title>
        <authorList>
            <person name="Suzuki H."/>
            <person name="MacDonald J."/>
            <person name="Syed K."/>
            <person name="Salamov A."/>
            <person name="Hori C."/>
            <person name="Aerts A."/>
            <person name="Henrissat B."/>
            <person name="Wiebenga A."/>
            <person name="vanKuyk P.A."/>
            <person name="Barry K."/>
            <person name="Lindquist E."/>
            <person name="LaButti K."/>
            <person name="Lapidus A."/>
            <person name="Lucas S."/>
            <person name="Coutinho P."/>
            <person name="Gong Y."/>
            <person name="Samejima M."/>
            <person name="Mahadevan R."/>
            <person name="Abou-Zaid M."/>
            <person name="de Vries R.P."/>
            <person name="Igarashi K."/>
            <person name="Yadav J.S."/>
            <person name="Grigoriev I.V."/>
            <person name="Master E.R."/>
        </authorList>
    </citation>
    <scope>NUCLEOTIDE SEQUENCE [LARGE SCALE GENOMIC DNA]</scope>
    <source>
        <strain evidence="1 2">HHB-10118-sp</strain>
    </source>
</reference>
<dbReference type="InParanoid" id="K5VP60"/>
<dbReference type="HOGENOM" id="CLU_006344_5_2_1"/>
<protein>
    <submittedName>
        <fullName evidence="1">Uncharacterized protein</fullName>
    </submittedName>
</protein>
<dbReference type="InterPro" id="IPR041078">
    <property type="entry name" value="Plavaka"/>
</dbReference>
<gene>
    <name evidence="1" type="ORF">PHACADRAFT_108850</name>
</gene>
<feature type="non-terminal residue" evidence="1">
    <location>
        <position position="1"/>
    </location>
</feature>
<sequence>SSKEEWELARFLAKSLGHNKIDEFLKLNMISKLDLGAKSKYKFFQELDELPAGSQQWHLNEITFTGDKLGNNRKLLTEKLEIWRHDSVECIRELIGNPMFCNCITYAPEHVFLNAEGKQHCVDDMWTADWW</sequence>
<dbReference type="STRING" id="650164.K5VP60"/>
<accession>K5VP60</accession>
<name>K5VP60_PHACS</name>
<evidence type="ECO:0000313" key="1">
    <source>
        <dbReference type="EMBL" id="EKM48505.1"/>
    </source>
</evidence>
<dbReference type="KEGG" id="pco:PHACADRAFT_108850"/>